<feature type="transmembrane region" description="Helical" evidence="6">
    <location>
        <begin position="62"/>
        <end position="83"/>
    </location>
</feature>
<evidence type="ECO:0000256" key="2">
    <source>
        <dbReference type="ARBA" id="ARBA00005731"/>
    </source>
</evidence>
<accession>A0A6U4FNW1</accession>
<feature type="transmembrane region" description="Helical" evidence="6">
    <location>
        <begin position="272"/>
        <end position="293"/>
    </location>
</feature>
<comment type="similarity">
    <text evidence="2">Belongs to the TMEM144 family.</text>
</comment>
<organism evidence="7">
    <name type="scientific">Phaeomonas parva</name>
    <dbReference type="NCBI Taxonomy" id="124430"/>
    <lineage>
        <taxon>Eukaryota</taxon>
        <taxon>Sar</taxon>
        <taxon>Stramenopiles</taxon>
        <taxon>Ochrophyta</taxon>
        <taxon>Pinguiophyceae</taxon>
        <taxon>Pinguiochrysidales</taxon>
        <taxon>Pinguiochrysidaceae</taxon>
        <taxon>Phaeomonas</taxon>
    </lineage>
</organism>
<feature type="transmembrane region" description="Helical" evidence="6">
    <location>
        <begin position="331"/>
        <end position="350"/>
    </location>
</feature>
<dbReference type="GO" id="GO:0016020">
    <property type="term" value="C:membrane"/>
    <property type="evidence" value="ECO:0007669"/>
    <property type="project" value="UniProtKB-SubCell"/>
</dbReference>
<dbReference type="InterPro" id="IPR010651">
    <property type="entry name" value="Sugar_transport"/>
</dbReference>
<evidence type="ECO:0008006" key="12">
    <source>
        <dbReference type="Google" id="ProtNLM"/>
    </source>
</evidence>
<feature type="transmembrane region" description="Helical" evidence="6">
    <location>
        <begin position="237"/>
        <end position="260"/>
    </location>
</feature>
<name>A0A6U4FNW1_9STRA</name>
<keyword evidence="4 6" id="KW-1133">Transmembrane helix</keyword>
<evidence type="ECO:0000256" key="4">
    <source>
        <dbReference type="ARBA" id="ARBA00022989"/>
    </source>
</evidence>
<dbReference type="PANTHER" id="PTHR16119">
    <property type="entry name" value="TRANSMEMBRANE PROTEIN 144"/>
    <property type="match status" value="1"/>
</dbReference>
<feature type="transmembrane region" description="Helical" evidence="6">
    <location>
        <begin position="33"/>
        <end position="56"/>
    </location>
</feature>
<keyword evidence="3 6" id="KW-0812">Transmembrane</keyword>
<evidence type="ECO:0000313" key="7">
    <source>
        <dbReference type="EMBL" id="CAD9253506.1"/>
    </source>
</evidence>
<dbReference type="EMBL" id="HBGJ01018549">
    <property type="protein sequence ID" value="CAD9253513.1"/>
    <property type="molecule type" value="Transcribed_RNA"/>
</dbReference>
<feature type="transmembrane region" description="Helical" evidence="6">
    <location>
        <begin position="6"/>
        <end position="24"/>
    </location>
</feature>
<evidence type="ECO:0000313" key="10">
    <source>
        <dbReference type="EMBL" id="CAD9253513.1"/>
    </source>
</evidence>
<dbReference type="GO" id="GO:0015144">
    <property type="term" value="F:carbohydrate transmembrane transporter activity"/>
    <property type="evidence" value="ECO:0007669"/>
    <property type="project" value="InterPro"/>
</dbReference>
<dbReference type="Pfam" id="PF07857">
    <property type="entry name" value="TMEM144"/>
    <property type="match status" value="1"/>
</dbReference>
<sequence>MSSTSGYIGALIAVFCYGSNFIPVKKIDTGDGLFYQVCMSVGILLVGFTVSAFQGWPRVEPFAFLGGCLWATGNVMALPAIQLIGMGMGLLLWGASNMCIGWATGTFGLFDLTKDDVAKPELNFAGVALALAALAMYLFVDSSGAEADDGDDYAPLAADEYDAAEDGDAEGAEAAKAKGGSDNSTTPAWMKKIHPSLYKPLGVGFAITAGIFFGTSFDPSQYLIDHCDDCSDDSMDYVISHFLGILLCSLFWFGVAYLASGGGLLVTSDWKFIVPAMISGAMWGVATASWFLANGSLGFSVAFPIITSGPGMVGALWGIFVFGEIKGQRNLLILSGAFAMTLGACVLIGLSR</sequence>
<evidence type="ECO:0000256" key="1">
    <source>
        <dbReference type="ARBA" id="ARBA00004141"/>
    </source>
</evidence>
<dbReference type="AlphaFoldDB" id="A0A6U4FNW1"/>
<comment type="subcellular location">
    <subcellularLocation>
        <location evidence="1">Membrane</location>
        <topology evidence="1">Multi-pass membrane protein</topology>
    </subcellularLocation>
</comment>
<keyword evidence="5 6" id="KW-0472">Membrane</keyword>
<dbReference type="InterPro" id="IPR012435">
    <property type="entry name" value="TMEM144"/>
</dbReference>
<evidence type="ECO:0000256" key="3">
    <source>
        <dbReference type="ARBA" id="ARBA00022692"/>
    </source>
</evidence>
<dbReference type="EMBL" id="HBGJ01018545">
    <property type="protein sequence ID" value="CAD9253509.1"/>
    <property type="molecule type" value="Transcribed_RNA"/>
</dbReference>
<dbReference type="PANTHER" id="PTHR16119:SF17">
    <property type="entry name" value="TRANSMEMBRANE PROTEIN 144"/>
    <property type="match status" value="1"/>
</dbReference>
<dbReference type="EMBL" id="HBGJ01018542">
    <property type="protein sequence ID" value="CAD9253506.1"/>
    <property type="molecule type" value="Transcribed_RNA"/>
</dbReference>
<evidence type="ECO:0000313" key="9">
    <source>
        <dbReference type="EMBL" id="CAD9253509.1"/>
    </source>
</evidence>
<gene>
    <name evidence="7" type="ORF">PPAR1163_LOCUS11873</name>
    <name evidence="8" type="ORF">PPAR1163_LOCUS11874</name>
    <name evidence="9" type="ORF">PPAR1163_LOCUS11876</name>
    <name evidence="10" type="ORF">PPAR1163_LOCUS11880</name>
    <name evidence="11" type="ORF">PPAR1163_LOCUS11881</name>
</gene>
<evidence type="ECO:0000313" key="11">
    <source>
        <dbReference type="EMBL" id="CAD9253514.1"/>
    </source>
</evidence>
<dbReference type="EMBL" id="HBGJ01018543">
    <property type="protein sequence ID" value="CAD9253507.1"/>
    <property type="molecule type" value="Transcribed_RNA"/>
</dbReference>
<feature type="transmembrane region" description="Helical" evidence="6">
    <location>
        <begin position="90"/>
        <end position="110"/>
    </location>
</feature>
<feature type="transmembrane region" description="Helical" evidence="6">
    <location>
        <begin position="197"/>
        <end position="217"/>
    </location>
</feature>
<evidence type="ECO:0000313" key="8">
    <source>
        <dbReference type="EMBL" id="CAD9253507.1"/>
    </source>
</evidence>
<feature type="transmembrane region" description="Helical" evidence="6">
    <location>
        <begin position="122"/>
        <end position="140"/>
    </location>
</feature>
<reference evidence="7" key="1">
    <citation type="submission" date="2021-01" db="EMBL/GenBank/DDBJ databases">
        <authorList>
            <person name="Corre E."/>
            <person name="Pelletier E."/>
            <person name="Niang G."/>
            <person name="Scheremetjew M."/>
            <person name="Finn R."/>
            <person name="Kale V."/>
            <person name="Holt S."/>
            <person name="Cochrane G."/>
            <person name="Meng A."/>
            <person name="Brown T."/>
            <person name="Cohen L."/>
        </authorList>
    </citation>
    <scope>NUCLEOTIDE SEQUENCE</scope>
    <source>
        <strain evidence="7">CCMP2877</strain>
    </source>
</reference>
<evidence type="ECO:0000256" key="6">
    <source>
        <dbReference type="SAM" id="Phobius"/>
    </source>
</evidence>
<evidence type="ECO:0000256" key="5">
    <source>
        <dbReference type="ARBA" id="ARBA00023136"/>
    </source>
</evidence>
<protein>
    <recommendedName>
        <fullName evidence="12">EamA domain-containing protein</fullName>
    </recommendedName>
</protein>
<proteinExistence type="inferred from homology"/>
<dbReference type="EMBL" id="HBGJ01018550">
    <property type="protein sequence ID" value="CAD9253514.1"/>
    <property type="molecule type" value="Transcribed_RNA"/>
</dbReference>
<feature type="transmembrane region" description="Helical" evidence="6">
    <location>
        <begin position="299"/>
        <end position="322"/>
    </location>
</feature>